<dbReference type="AlphaFoldDB" id="A0A8D8IBF8"/>
<dbReference type="EMBL" id="HBUE01241207">
    <property type="protein sequence ID" value="CAG6549549.1"/>
    <property type="molecule type" value="Transcribed_RNA"/>
</dbReference>
<proteinExistence type="predicted"/>
<dbReference type="EMBL" id="HBUE01241208">
    <property type="protein sequence ID" value="CAG6549551.1"/>
    <property type="molecule type" value="Transcribed_RNA"/>
</dbReference>
<dbReference type="EMBL" id="HBUE01348254">
    <property type="protein sequence ID" value="CAG6601821.1"/>
    <property type="molecule type" value="Transcribed_RNA"/>
</dbReference>
<reference evidence="1" key="1">
    <citation type="submission" date="2021-05" db="EMBL/GenBank/DDBJ databases">
        <authorList>
            <person name="Alioto T."/>
            <person name="Alioto T."/>
            <person name="Gomez Garrido J."/>
        </authorList>
    </citation>
    <scope>NUCLEOTIDE SEQUENCE</scope>
</reference>
<dbReference type="EMBL" id="HBUE01348257">
    <property type="protein sequence ID" value="CAG6601827.1"/>
    <property type="molecule type" value="Transcribed_RNA"/>
</dbReference>
<dbReference type="EMBL" id="HBUE01348255">
    <property type="protein sequence ID" value="CAG6601823.1"/>
    <property type="molecule type" value="Transcribed_RNA"/>
</dbReference>
<name>A0A8D8IBF8_CULPI</name>
<dbReference type="EMBL" id="HBUE01241204">
    <property type="protein sequence ID" value="CAG6549543.1"/>
    <property type="molecule type" value="Transcribed_RNA"/>
</dbReference>
<organism evidence="1">
    <name type="scientific">Culex pipiens</name>
    <name type="common">House mosquito</name>
    <dbReference type="NCBI Taxonomy" id="7175"/>
    <lineage>
        <taxon>Eukaryota</taxon>
        <taxon>Metazoa</taxon>
        <taxon>Ecdysozoa</taxon>
        <taxon>Arthropoda</taxon>
        <taxon>Hexapoda</taxon>
        <taxon>Insecta</taxon>
        <taxon>Pterygota</taxon>
        <taxon>Neoptera</taxon>
        <taxon>Endopterygota</taxon>
        <taxon>Diptera</taxon>
        <taxon>Nematocera</taxon>
        <taxon>Culicoidea</taxon>
        <taxon>Culicidae</taxon>
        <taxon>Culicinae</taxon>
        <taxon>Culicini</taxon>
        <taxon>Culex</taxon>
        <taxon>Culex</taxon>
    </lineage>
</organism>
<dbReference type="EMBL" id="HBUE01348256">
    <property type="protein sequence ID" value="CAG6601825.1"/>
    <property type="molecule type" value="Transcribed_RNA"/>
</dbReference>
<sequence length="242" mass="28788">MVALQHNPYPIVPSFHRPKKYLMILADLHHFRPRVVFIVLPQQIHDRAVVVLDDKHSALFLLVLLGELLVRHDAEIVHVDDDVRLVDHLLAHVLQPFRLVSNLFDDEQLSVVADKLLAQLLQRIRLRQQPTCQQVLVAQRSQRRNSLVVVHLAVPLECFTRQLLQRQWVKLFSDSFLHLLNFHHFHRFQPLDHGNSLSLDHRYWWWCRHQFSFLYDHRYPIGYRGRFLEDVVIVLVGLISFR</sequence>
<dbReference type="EMBL" id="HBUE01348253">
    <property type="protein sequence ID" value="CAG6601819.1"/>
    <property type="molecule type" value="Transcribed_RNA"/>
</dbReference>
<dbReference type="EMBL" id="HBUE01241205">
    <property type="protein sequence ID" value="CAG6549545.1"/>
    <property type="molecule type" value="Transcribed_RNA"/>
</dbReference>
<protein>
    <submittedName>
        <fullName evidence="1">(northern house mosquito) hypothetical protein</fullName>
    </submittedName>
</protein>
<dbReference type="EMBL" id="HBUE01348252">
    <property type="protein sequence ID" value="CAG6601817.1"/>
    <property type="molecule type" value="Transcribed_RNA"/>
</dbReference>
<dbReference type="EMBL" id="HBUE01241206">
    <property type="protein sequence ID" value="CAG6549547.1"/>
    <property type="molecule type" value="Transcribed_RNA"/>
</dbReference>
<accession>A0A8D8IBF8</accession>
<dbReference type="EMBL" id="HBUE01241209">
    <property type="protein sequence ID" value="CAG6549553.1"/>
    <property type="molecule type" value="Transcribed_RNA"/>
</dbReference>
<evidence type="ECO:0000313" key="1">
    <source>
        <dbReference type="EMBL" id="CAG6549543.1"/>
    </source>
</evidence>